<feature type="transmembrane region" description="Helical" evidence="1">
    <location>
        <begin position="38"/>
        <end position="59"/>
    </location>
</feature>
<dbReference type="PANTHER" id="PTHR36833">
    <property type="entry name" value="SLR0610 PROTEIN-RELATED"/>
    <property type="match status" value="1"/>
</dbReference>
<organism evidence="2 3">
    <name type="scientific">Pseudonocardia xinjiangensis</name>
    <dbReference type="NCBI Taxonomy" id="75289"/>
    <lineage>
        <taxon>Bacteria</taxon>
        <taxon>Bacillati</taxon>
        <taxon>Actinomycetota</taxon>
        <taxon>Actinomycetes</taxon>
        <taxon>Pseudonocardiales</taxon>
        <taxon>Pseudonocardiaceae</taxon>
        <taxon>Pseudonocardia</taxon>
    </lineage>
</organism>
<evidence type="ECO:0000256" key="1">
    <source>
        <dbReference type="SAM" id="Phobius"/>
    </source>
</evidence>
<evidence type="ECO:0000313" key="3">
    <source>
        <dbReference type="Proteomes" id="UP001296706"/>
    </source>
</evidence>
<keyword evidence="1" id="KW-0812">Transmembrane</keyword>
<protein>
    <submittedName>
        <fullName evidence="2">ABC transporter permease</fullName>
    </submittedName>
</protein>
<feature type="transmembrane region" description="Helical" evidence="1">
    <location>
        <begin position="127"/>
        <end position="146"/>
    </location>
</feature>
<feature type="transmembrane region" description="Helical" evidence="1">
    <location>
        <begin position="71"/>
        <end position="91"/>
    </location>
</feature>
<dbReference type="Pfam" id="PF06182">
    <property type="entry name" value="ABC2_membrane_6"/>
    <property type="match status" value="1"/>
</dbReference>
<proteinExistence type="predicted"/>
<evidence type="ECO:0000313" key="2">
    <source>
        <dbReference type="EMBL" id="NMH80716.1"/>
    </source>
</evidence>
<feature type="transmembrane region" description="Helical" evidence="1">
    <location>
        <begin position="153"/>
        <end position="181"/>
    </location>
</feature>
<reference evidence="2 3" key="1">
    <citation type="submission" date="2020-04" db="EMBL/GenBank/DDBJ databases">
        <authorList>
            <person name="Klaysubun C."/>
            <person name="Duangmal K."/>
            <person name="Lipun K."/>
        </authorList>
    </citation>
    <scope>NUCLEOTIDE SEQUENCE [LARGE SCALE GENOMIC DNA]</scope>
    <source>
        <strain evidence="2 3">JCM 11839</strain>
    </source>
</reference>
<dbReference type="EMBL" id="JAAXKY010000112">
    <property type="protein sequence ID" value="NMH80716.1"/>
    <property type="molecule type" value="Genomic_DNA"/>
</dbReference>
<feature type="transmembrane region" description="Helical" evidence="1">
    <location>
        <begin position="187"/>
        <end position="206"/>
    </location>
</feature>
<dbReference type="Proteomes" id="UP001296706">
    <property type="component" value="Unassembled WGS sequence"/>
</dbReference>
<comment type="caution">
    <text evidence="2">The sequence shown here is derived from an EMBL/GenBank/DDBJ whole genome shotgun (WGS) entry which is preliminary data.</text>
</comment>
<keyword evidence="1" id="KW-1133">Transmembrane helix</keyword>
<keyword evidence="3" id="KW-1185">Reference proteome</keyword>
<feature type="transmembrane region" description="Helical" evidence="1">
    <location>
        <begin position="244"/>
        <end position="263"/>
    </location>
</feature>
<dbReference type="PANTHER" id="PTHR36833:SF1">
    <property type="entry name" value="INTEGRAL MEMBRANE TRANSPORT PROTEIN"/>
    <property type="match status" value="1"/>
</dbReference>
<name>A0ABX1RJZ3_9PSEU</name>
<sequence>MNFPGSTPAGPRRGVYRRIVASRIRSQLAYPGSFVLDVVAQLIGQAIELVVILVVFTQVSSLGGFSAPEVVLIFGLAATAFGLADLTVGQVEELPTYIRTGEFDVMLLRPLGTLPQLLSADVALKRLGRVAFGLGVLGWSLVSLDIDWTPGRVLLAVTAPLVGAVILSAIWVAANAVSFWLVDGREVANSVTYGSGFSTSYPITIYGPWLRRAMCYAVPAAFVAYFPALALLGRPDPLGLPEALRWSSPLVAAVAVAGAALVWRTGVRHYQGTGS</sequence>
<dbReference type="InterPro" id="IPR010390">
    <property type="entry name" value="ABC-2_transporter-like"/>
</dbReference>
<gene>
    <name evidence="2" type="ORF">HF577_26955</name>
</gene>
<feature type="transmembrane region" description="Helical" evidence="1">
    <location>
        <begin position="213"/>
        <end position="232"/>
    </location>
</feature>
<keyword evidence="1" id="KW-0472">Membrane</keyword>
<accession>A0ABX1RJZ3</accession>